<comment type="caution">
    <text evidence="1">The sequence shown here is derived from an EMBL/GenBank/DDBJ whole genome shotgun (WGS) entry which is preliminary data.</text>
</comment>
<protein>
    <submittedName>
        <fullName evidence="1">Uncharacterized protein</fullName>
    </submittedName>
</protein>
<name>A0A1J5P5V2_9ZZZZ</name>
<accession>A0A1J5P5V2</accession>
<proteinExistence type="predicted"/>
<sequence>MLIMPTHKVTEFLIKYLLLFWSQNIIKALHRLRMRFHMLLPCFHHCEHFI</sequence>
<dbReference type="EMBL" id="MLJW01006501">
    <property type="protein sequence ID" value="OIQ66578.1"/>
    <property type="molecule type" value="Genomic_DNA"/>
</dbReference>
<gene>
    <name evidence="1" type="ORF">GALL_518510</name>
</gene>
<organism evidence="1">
    <name type="scientific">mine drainage metagenome</name>
    <dbReference type="NCBI Taxonomy" id="410659"/>
    <lineage>
        <taxon>unclassified sequences</taxon>
        <taxon>metagenomes</taxon>
        <taxon>ecological metagenomes</taxon>
    </lineage>
</organism>
<reference evidence="1" key="1">
    <citation type="submission" date="2016-10" db="EMBL/GenBank/DDBJ databases">
        <title>Sequence of Gallionella enrichment culture.</title>
        <authorList>
            <person name="Poehlein A."/>
            <person name="Muehling M."/>
            <person name="Daniel R."/>
        </authorList>
    </citation>
    <scope>NUCLEOTIDE SEQUENCE</scope>
</reference>
<dbReference type="AlphaFoldDB" id="A0A1J5P5V2"/>
<evidence type="ECO:0000313" key="1">
    <source>
        <dbReference type="EMBL" id="OIQ66578.1"/>
    </source>
</evidence>